<name>A0A177AZG6_9BILA</name>
<feature type="transmembrane region" description="Helical" evidence="11">
    <location>
        <begin position="366"/>
        <end position="388"/>
    </location>
</feature>
<dbReference type="GO" id="GO:0015252">
    <property type="term" value="F:proton channel activity"/>
    <property type="evidence" value="ECO:0007669"/>
    <property type="project" value="InterPro"/>
</dbReference>
<feature type="transmembrane region" description="Helical" evidence="11">
    <location>
        <begin position="82"/>
        <end position="106"/>
    </location>
</feature>
<keyword evidence="9 11" id="KW-0472">Membrane</keyword>
<feature type="transmembrane region" description="Helical" evidence="11">
    <location>
        <begin position="535"/>
        <end position="551"/>
    </location>
</feature>
<keyword evidence="7 11" id="KW-1133">Transmembrane helix</keyword>
<evidence type="ECO:0000256" key="7">
    <source>
        <dbReference type="ARBA" id="ARBA00022989"/>
    </source>
</evidence>
<evidence type="ECO:0000256" key="9">
    <source>
        <dbReference type="ARBA" id="ARBA00023136"/>
    </source>
</evidence>
<feature type="transmembrane region" description="Helical" evidence="11">
    <location>
        <begin position="171"/>
        <end position="194"/>
    </location>
</feature>
<dbReference type="GO" id="GO:0005886">
    <property type="term" value="C:plasma membrane"/>
    <property type="evidence" value="ECO:0007669"/>
    <property type="project" value="UniProtKB-SubCell"/>
</dbReference>
<dbReference type="Proteomes" id="UP000078046">
    <property type="component" value="Unassembled WGS sequence"/>
</dbReference>
<dbReference type="Pfam" id="PF03189">
    <property type="entry name" value="Otopetrin"/>
    <property type="match status" value="1"/>
</dbReference>
<accession>A0A177AZG6</accession>
<dbReference type="AlphaFoldDB" id="A0A177AZG6"/>
<evidence type="ECO:0000256" key="10">
    <source>
        <dbReference type="ARBA" id="ARBA00023303"/>
    </source>
</evidence>
<proteinExistence type="inferred from homology"/>
<evidence type="ECO:0000256" key="8">
    <source>
        <dbReference type="ARBA" id="ARBA00023065"/>
    </source>
</evidence>
<keyword evidence="13" id="KW-1185">Reference proteome</keyword>
<protein>
    <recommendedName>
        <fullName evidence="14">Otopetrin-2</fullName>
    </recommendedName>
</protein>
<evidence type="ECO:0000256" key="3">
    <source>
        <dbReference type="ARBA" id="ARBA00022448"/>
    </source>
</evidence>
<evidence type="ECO:0000256" key="2">
    <source>
        <dbReference type="ARBA" id="ARBA00006513"/>
    </source>
</evidence>
<comment type="similarity">
    <text evidence="2">Belongs to the otopetrin family.</text>
</comment>
<evidence type="ECO:0000313" key="13">
    <source>
        <dbReference type="Proteomes" id="UP000078046"/>
    </source>
</evidence>
<gene>
    <name evidence="12" type="ORF">A3Q56_04858</name>
</gene>
<evidence type="ECO:0000313" key="12">
    <source>
        <dbReference type="EMBL" id="OAF67418.1"/>
    </source>
</evidence>
<keyword evidence="3" id="KW-0813">Transport</keyword>
<dbReference type="OrthoDB" id="6429739at2759"/>
<keyword evidence="5 11" id="KW-0812">Transmembrane</keyword>
<feature type="transmembrane region" description="Helical" evidence="11">
    <location>
        <begin position="266"/>
        <end position="287"/>
    </location>
</feature>
<feature type="transmembrane region" description="Helical" evidence="11">
    <location>
        <begin position="206"/>
        <end position="228"/>
    </location>
</feature>
<feature type="transmembrane region" description="Helical" evidence="11">
    <location>
        <begin position="408"/>
        <end position="430"/>
    </location>
</feature>
<dbReference type="PANTHER" id="PTHR21522:SF32">
    <property type="entry name" value="OTOPETRIN-2"/>
    <property type="match status" value="1"/>
</dbReference>
<evidence type="ECO:0000256" key="1">
    <source>
        <dbReference type="ARBA" id="ARBA00004651"/>
    </source>
</evidence>
<keyword evidence="10" id="KW-0407">Ion channel</keyword>
<evidence type="ECO:0000256" key="4">
    <source>
        <dbReference type="ARBA" id="ARBA00022475"/>
    </source>
</evidence>
<evidence type="ECO:0000256" key="11">
    <source>
        <dbReference type="SAM" id="Phobius"/>
    </source>
</evidence>
<dbReference type="EMBL" id="LWCA01000665">
    <property type="protein sequence ID" value="OAF67418.1"/>
    <property type="molecule type" value="Genomic_DNA"/>
</dbReference>
<keyword evidence="8" id="KW-0406">Ion transport</keyword>
<evidence type="ECO:0000256" key="6">
    <source>
        <dbReference type="ARBA" id="ARBA00022781"/>
    </source>
</evidence>
<feature type="transmembrane region" description="Helical" evidence="11">
    <location>
        <begin position="451"/>
        <end position="473"/>
    </location>
</feature>
<dbReference type="InterPro" id="IPR004878">
    <property type="entry name" value="Otopetrin"/>
</dbReference>
<feature type="transmembrane region" description="Helical" evidence="11">
    <location>
        <begin position="138"/>
        <end position="159"/>
    </location>
</feature>
<reference evidence="12 13" key="1">
    <citation type="submission" date="2016-04" db="EMBL/GenBank/DDBJ databases">
        <title>The genome of Intoshia linei affirms orthonectids as highly simplified spiralians.</title>
        <authorList>
            <person name="Mikhailov K.V."/>
            <person name="Slusarev G.S."/>
            <person name="Nikitin M.A."/>
            <person name="Logacheva M.D."/>
            <person name="Penin A."/>
            <person name="Aleoshin V."/>
            <person name="Panchin Y.V."/>
        </authorList>
    </citation>
    <scope>NUCLEOTIDE SEQUENCE [LARGE SCALE GENOMIC DNA]</scope>
    <source>
        <strain evidence="12">Intl2013</strain>
        <tissue evidence="12">Whole animal</tissue>
    </source>
</reference>
<comment type="caution">
    <text evidence="12">The sequence shown here is derived from an EMBL/GenBank/DDBJ whole genome shotgun (WGS) entry which is preliminary data.</text>
</comment>
<keyword evidence="4" id="KW-1003">Cell membrane</keyword>
<evidence type="ECO:0008006" key="14">
    <source>
        <dbReference type="Google" id="ProtNLM"/>
    </source>
</evidence>
<sequence>MTKFLNCFKQKNAKKFNYNDFLMCSGSSVCNEVSSVRGNSEFTSIKKKPNESNISRNIAILYAIVLISISFIYPLIKDFSYIAHSIGGIIYEGYLDMTSLIFIIFIKYTFSKKKTQPSSDEHTPLLCKSNKYLRVGTIIFFIGTIILDILKMVTLFTSFEGHSSPIQVCDYGYISFCLLILHIIFMFAQTHLLFTNNESIYNHLKPTIRFIYCHLIAVNLSRSILVIVQETKNQFSEYNLKAGQSNQCNNVMISIKGSLVEKASVYLFPCIIEYSLVQVAVLYKMFLNSYIKRYLKSKQVKYEISLDMMKHKVSSINEYNDKHISKTCQHLQEKEKSSEALLHMGTISKYTMVVDQKINDCCSESVNGFFIGIIFVVLTALSFILYIFSEYNFELLNIHLRDGQFQMILYYLIQCILFIASGIAVIIGFHRSKRLKYDHIPFCRRSQRVDSHVLFVCILAIAVYYGAMLFNINHYEESFDNHRQQIFHTIGKFLWICRNVLSVLQALIQTIYIADNIHRKLRTLQIQKGEEPGKSITMFLIIINLCIWFISTFELREIDSKSPFHTMFTKINWENISTITLPFIIFFRFHSASCLSEVWHESYKTNLIT</sequence>
<dbReference type="PANTHER" id="PTHR21522">
    <property type="entry name" value="PROTON CHANNEL OTOP"/>
    <property type="match status" value="1"/>
</dbReference>
<comment type="subcellular location">
    <subcellularLocation>
        <location evidence="1">Cell membrane</location>
        <topology evidence="1">Multi-pass membrane protein</topology>
    </subcellularLocation>
</comment>
<feature type="transmembrane region" description="Helical" evidence="11">
    <location>
        <begin position="57"/>
        <end position="76"/>
    </location>
</feature>
<keyword evidence="6" id="KW-0375">Hydrogen ion transport</keyword>
<evidence type="ECO:0000256" key="5">
    <source>
        <dbReference type="ARBA" id="ARBA00022692"/>
    </source>
</evidence>
<organism evidence="12 13">
    <name type="scientific">Intoshia linei</name>
    <dbReference type="NCBI Taxonomy" id="1819745"/>
    <lineage>
        <taxon>Eukaryota</taxon>
        <taxon>Metazoa</taxon>
        <taxon>Spiralia</taxon>
        <taxon>Lophotrochozoa</taxon>
        <taxon>Mesozoa</taxon>
        <taxon>Orthonectida</taxon>
        <taxon>Rhopaluridae</taxon>
        <taxon>Intoshia</taxon>
    </lineage>
</organism>